<dbReference type="Pfam" id="PF21158">
    <property type="entry name" value="flgK_1st_1"/>
    <property type="match status" value="1"/>
</dbReference>
<evidence type="ECO:0000256" key="2">
    <source>
        <dbReference type="ARBA" id="ARBA00004613"/>
    </source>
</evidence>
<evidence type="ECO:0000259" key="9">
    <source>
        <dbReference type="Pfam" id="PF21158"/>
    </source>
</evidence>
<dbReference type="InterPro" id="IPR049119">
    <property type="entry name" value="FlgK_D2-like"/>
</dbReference>
<dbReference type="HOGENOM" id="CLU_012762_0_0_6"/>
<comment type="caution">
    <text evidence="11">The sequence shown here is derived from an EMBL/GenBank/DDBJ whole genome shotgun (WGS) entry which is preliminary data.</text>
</comment>
<dbReference type="STRING" id="314285.KT71_00725"/>
<dbReference type="InterPro" id="IPR002371">
    <property type="entry name" value="FlgK"/>
</dbReference>
<dbReference type="eggNOG" id="COG1256">
    <property type="taxonomic scope" value="Bacteria"/>
</dbReference>
<sequence>MADVLNIGTSALLSLQRAISTTGQNIANVNTEGFSRQRVEFAALEPQLSGSGFVGSGVGIAAITRSYDQYLAGDVLDRTSSAAGASALGDLSGRVDDILADPATGLGPVLDEFFGAVQDVANNPGSLPERQVLLGQAEVLADRFQYLNDRFAGLDQEANIRIDNSVREINAFAAGIADLNDRIVSETVRSGGQPPNDLLDARDQLLNRLSEVIGVTTVDQGDGAVNVLVGNGQALVVGSSVTELETFTDPFDVTRVNVGISGLAVQTDIGRFLSGGELGAVLDFRGNVLDGARSDLGLIATGLTATFNDQQALGLDLNGNFGGDFFRPLEPTISESISNTGTGAVTAVITDPTNLSGDEYQLSFDGANYTLTNTTTNASTTGPGPAFSIDGIDITVSGTPAAGDDFLIAPVAQGASLFDVAISDPRAFAAASPLRSSTSLANAGSGQLNDLAVSDVASLPLAGNIVLTFNSDALGAGVPGFDVTGIAGGPIAYDPSTDANGLPVTLGDIEFTLQGIPEDGDSFSIANNVDGSGDNRNALALAALQTERTLNGGTASYQDAYASLLADVAVSTRQAKSAADTEGTLLEQARSALNSAQGVNLDEEAANLIRYQQAYQAAAQVIAVADEVFQTLLNATRRR</sequence>
<name>A4A609_9GAMM</name>
<feature type="domain" description="Flagellar basal-body/hook protein C-terminal" evidence="8">
    <location>
        <begin position="597"/>
        <end position="634"/>
    </location>
</feature>
<dbReference type="Pfam" id="PF22638">
    <property type="entry name" value="FlgK_D1"/>
    <property type="match status" value="1"/>
</dbReference>
<reference evidence="11 12" key="1">
    <citation type="journal article" date="2007" name="Proc. Natl. Acad. Sci. U.S.A.">
        <title>Characterization of a marine gammaproteobacterium capable of aerobic anoxygenic photosynthesis.</title>
        <authorList>
            <person name="Fuchs B.M."/>
            <person name="Spring S."/>
            <person name="Teeling H."/>
            <person name="Quast C."/>
            <person name="Wulf J."/>
            <person name="Schattenhofer M."/>
            <person name="Yan S."/>
            <person name="Ferriera S."/>
            <person name="Johnson J."/>
            <person name="Glockner F.O."/>
            <person name="Amann R."/>
        </authorList>
    </citation>
    <scope>NUCLEOTIDE SEQUENCE [LARGE SCALE GENOMIC DNA]</scope>
    <source>
        <strain evidence="11">KT71</strain>
    </source>
</reference>
<proteinExistence type="inferred from homology"/>
<feature type="domain" description="Flagellar basal body rod protein N-terminal" evidence="7">
    <location>
        <begin position="5"/>
        <end position="34"/>
    </location>
</feature>
<evidence type="ECO:0000259" key="8">
    <source>
        <dbReference type="Pfam" id="PF06429"/>
    </source>
</evidence>
<dbReference type="NCBIfam" id="TIGR02492">
    <property type="entry name" value="flgK_ends"/>
    <property type="match status" value="1"/>
</dbReference>
<dbReference type="EMBL" id="AAOA02000002">
    <property type="protein sequence ID" value="EAQ98456.2"/>
    <property type="molecule type" value="Genomic_DNA"/>
</dbReference>
<keyword evidence="6" id="KW-0975">Bacterial flagellum</keyword>
<keyword evidence="12" id="KW-1185">Reference proteome</keyword>
<dbReference type="Proteomes" id="UP000019205">
    <property type="component" value="Chromosome"/>
</dbReference>
<dbReference type="GO" id="GO:0044780">
    <property type="term" value="P:bacterial-type flagellum assembly"/>
    <property type="evidence" value="ECO:0007669"/>
    <property type="project" value="InterPro"/>
</dbReference>
<dbReference type="InterPro" id="IPR053927">
    <property type="entry name" value="FlgK_helical"/>
</dbReference>
<organism evidence="11 12">
    <name type="scientific">Congregibacter litoralis KT71</name>
    <dbReference type="NCBI Taxonomy" id="314285"/>
    <lineage>
        <taxon>Bacteria</taxon>
        <taxon>Pseudomonadati</taxon>
        <taxon>Pseudomonadota</taxon>
        <taxon>Gammaproteobacteria</taxon>
        <taxon>Cellvibrionales</taxon>
        <taxon>Halieaceae</taxon>
        <taxon>Congregibacter</taxon>
    </lineage>
</organism>
<evidence type="ECO:0000313" key="11">
    <source>
        <dbReference type="EMBL" id="EAQ98456.2"/>
    </source>
</evidence>
<evidence type="ECO:0000313" key="12">
    <source>
        <dbReference type="Proteomes" id="UP000019205"/>
    </source>
</evidence>
<feature type="domain" description="Flagellar hook-associated protein 1 D2-like" evidence="9">
    <location>
        <begin position="338"/>
        <end position="410"/>
    </location>
</feature>
<dbReference type="PANTHER" id="PTHR30033:SF1">
    <property type="entry name" value="FLAGELLAR HOOK-ASSOCIATED PROTEIN 1"/>
    <property type="match status" value="1"/>
</dbReference>
<comment type="similarity">
    <text evidence="3">Belongs to the flagella basal body rod proteins family.</text>
</comment>
<evidence type="ECO:0000256" key="6">
    <source>
        <dbReference type="ARBA" id="ARBA00023143"/>
    </source>
</evidence>
<evidence type="ECO:0000259" key="7">
    <source>
        <dbReference type="Pfam" id="PF00460"/>
    </source>
</evidence>
<dbReference type="InterPro" id="IPR001444">
    <property type="entry name" value="Flag_bb_rod_N"/>
</dbReference>
<accession>A4A609</accession>
<dbReference type="GO" id="GO:0005198">
    <property type="term" value="F:structural molecule activity"/>
    <property type="evidence" value="ECO:0007669"/>
    <property type="project" value="InterPro"/>
</dbReference>
<evidence type="ECO:0000256" key="3">
    <source>
        <dbReference type="ARBA" id="ARBA00009677"/>
    </source>
</evidence>
<gene>
    <name evidence="11" type="ORF">KT71_00725</name>
</gene>
<dbReference type="RefSeq" id="WP_023659984.1">
    <property type="nucleotide sequence ID" value="NZ_CM002299.1"/>
</dbReference>
<feature type="domain" description="Flagellar hook-associated protein FlgK helical" evidence="10">
    <location>
        <begin position="94"/>
        <end position="326"/>
    </location>
</feature>
<evidence type="ECO:0000259" key="10">
    <source>
        <dbReference type="Pfam" id="PF22638"/>
    </source>
</evidence>
<dbReference type="SUPFAM" id="SSF64518">
    <property type="entry name" value="Phase 1 flagellin"/>
    <property type="match status" value="2"/>
</dbReference>
<evidence type="ECO:0000256" key="5">
    <source>
        <dbReference type="ARBA" id="ARBA00022525"/>
    </source>
</evidence>
<keyword evidence="5" id="KW-0964">Secreted</keyword>
<dbReference type="GO" id="GO:0005576">
    <property type="term" value="C:extracellular region"/>
    <property type="evidence" value="ECO:0007669"/>
    <property type="project" value="UniProtKB-SubCell"/>
</dbReference>
<dbReference type="Pfam" id="PF06429">
    <property type="entry name" value="Flg_bbr_C"/>
    <property type="match status" value="1"/>
</dbReference>
<dbReference type="GO" id="GO:0009424">
    <property type="term" value="C:bacterial-type flagellum hook"/>
    <property type="evidence" value="ECO:0007669"/>
    <property type="project" value="InterPro"/>
</dbReference>
<reference evidence="11 12" key="2">
    <citation type="journal article" date="2009" name="PLoS ONE">
        <title>The photosynthetic apparatus and its regulation in the aerobic gammaproteobacterium Congregibacter litoralis gen. nov., sp. nov.</title>
        <authorList>
            <person name="Spring S."/>
            <person name="Lunsdorf H."/>
            <person name="Fuchs B.M."/>
            <person name="Tindall B.J."/>
        </authorList>
    </citation>
    <scope>NUCLEOTIDE SEQUENCE [LARGE SCALE GENOMIC DNA]</scope>
    <source>
        <strain evidence="11">KT71</strain>
    </source>
</reference>
<protein>
    <recommendedName>
        <fullName evidence="4">Flagellar hook-associated protein 1</fullName>
    </recommendedName>
</protein>
<dbReference type="Pfam" id="PF00460">
    <property type="entry name" value="Flg_bb_rod"/>
    <property type="match status" value="1"/>
</dbReference>
<dbReference type="OrthoDB" id="9802553at2"/>
<dbReference type="InterPro" id="IPR010930">
    <property type="entry name" value="Flg_bb/hook_C_dom"/>
</dbReference>
<dbReference type="PANTHER" id="PTHR30033">
    <property type="entry name" value="FLAGELLAR HOOK-ASSOCIATED PROTEIN 1"/>
    <property type="match status" value="1"/>
</dbReference>
<evidence type="ECO:0000256" key="1">
    <source>
        <dbReference type="ARBA" id="ARBA00004365"/>
    </source>
</evidence>
<dbReference type="AlphaFoldDB" id="A4A609"/>
<comment type="subcellular location">
    <subcellularLocation>
        <location evidence="1">Bacterial flagellum</location>
    </subcellularLocation>
    <subcellularLocation>
        <location evidence="2">Secreted</location>
    </subcellularLocation>
</comment>
<keyword evidence="11" id="KW-0966">Cell projection</keyword>
<evidence type="ECO:0000256" key="4">
    <source>
        <dbReference type="ARBA" id="ARBA00016244"/>
    </source>
</evidence>
<keyword evidence="11" id="KW-0969">Cilium</keyword>
<dbReference type="PRINTS" id="PR01005">
    <property type="entry name" value="FLGHOOKAP1"/>
</dbReference>
<keyword evidence="11" id="KW-0282">Flagellum</keyword>